<proteinExistence type="predicted"/>
<dbReference type="FunFam" id="1.10.287.130:FF:000001">
    <property type="entry name" value="Two-component sensor histidine kinase"/>
    <property type="match status" value="1"/>
</dbReference>
<dbReference type="CDD" id="cd06225">
    <property type="entry name" value="HAMP"/>
    <property type="match status" value="1"/>
</dbReference>
<dbReference type="SUPFAM" id="SSF55874">
    <property type="entry name" value="ATPase domain of HSP90 chaperone/DNA topoisomerase II/histidine kinase"/>
    <property type="match status" value="1"/>
</dbReference>
<dbReference type="SMART" id="SM00304">
    <property type="entry name" value="HAMP"/>
    <property type="match status" value="1"/>
</dbReference>
<dbReference type="Gene3D" id="3.30.565.10">
    <property type="entry name" value="Histidine kinase-like ATPase, C-terminal domain"/>
    <property type="match status" value="1"/>
</dbReference>
<dbReference type="PROSITE" id="PS50885">
    <property type="entry name" value="HAMP"/>
    <property type="match status" value="1"/>
</dbReference>
<dbReference type="SMART" id="SM00387">
    <property type="entry name" value="HATPase_c"/>
    <property type="match status" value="1"/>
</dbReference>
<gene>
    <name evidence="13" type="ORF">GA0070564_10918</name>
</gene>
<protein>
    <recommendedName>
        <fullName evidence="3">histidine kinase</fullName>
        <ecNumber evidence="3">2.7.13.3</ecNumber>
    </recommendedName>
</protein>
<evidence type="ECO:0000256" key="6">
    <source>
        <dbReference type="ARBA" id="ARBA00022692"/>
    </source>
</evidence>
<dbReference type="CDD" id="cd00075">
    <property type="entry name" value="HATPase"/>
    <property type="match status" value="1"/>
</dbReference>
<dbReference type="STRING" id="262898.GA0070564_10918"/>
<dbReference type="InterPro" id="IPR003660">
    <property type="entry name" value="HAMP_dom"/>
</dbReference>
<feature type="domain" description="Histidine kinase" evidence="11">
    <location>
        <begin position="135"/>
        <end position="355"/>
    </location>
</feature>
<dbReference type="InterPro" id="IPR003661">
    <property type="entry name" value="HisK_dim/P_dom"/>
</dbReference>
<feature type="transmembrane region" description="Helical" evidence="10">
    <location>
        <begin position="32"/>
        <end position="51"/>
    </location>
</feature>
<dbReference type="Proteomes" id="UP000199504">
    <property type="component" value="Unassembled WGS sequence"/>
</dbReference>
<comment type="catalytic activity">
    <reaction evidence="1">
        <text>ATP + protein L-histidine = ADP + protein N-phospho-L-histidine.</text>
        <dbReference type="EC" id="2.7.13.3"/>
    </reaction>
</comment>
<reference evidence="14" key="1">
    <citation type="submission" date="2016-06" db="EMBL/GenBank/DDBJ databases">
        <authorList>
            <person name="Varghese N."/>
            <person name="Submissions Spin"/>
        </authorList>
    </citation>
    <scope>NUCLEOTIDE SEQUENCE [LARGE SCALE GENOMIC DNA]</scope>
    <source>
        <strain evidence="14">DSM 44830</strain>
    </source>
</reference>
<keyword evidence="7 13" id="KW-0418">Kinase</keyword>
<dbReference type="InterPro" id="IPR036890">
    <property type="entry name" value="HATPase_C_sf"/>
</dbReference>
<dbReference type="CDD" id="cd00082">
    <property type="entry name" value="HisKA"/>
    <property type="match status" value="1"/>
</dbReference>
<dbReference type="SMART" id="SM00388">
    <property type="entry name" value="HisKA"/>
    <property type="match status" value="1"/>
</dbReference>
<organism evidence="13 14">
    <name type="scientific">Micromonospora mirobrigensis</name>
    <dbReference type="NCBI Taxonomy" id="262898"/>
    <lineage>
        <taxon>Bacteria</taxon>
        <taxon>Bacillati</taxon>
        <taxon>Actinomycetota</taxon>
        <taxon>Actinomycetes</taxon>
        <taxon>Micromonosporales</taxon>
        <taxon>Micromonosporaceae</taxon>
        <taxon>Micromonospora</taxon>
    </lineage>
</organism>
<keyword evidence="4" id="KW-0597">Phosphoprotein</keyword>
<evidence type="ECO:0000313" key="14">
    <source>
        <dbReference type="Proteomes" id="UP000199504"/>
    </source>
</evidence>
<dbReference type="RefSeq" id="WP_245670214.1">
    <property type="nucleotide sequence ID" value="NZ_FMCX01000009.1"/>
</dbReference>
<dbReference type="Pfam" id="PF02518">
    <property type="entry name" value="HATPase_c"/>
    <property type="match status" value="1"/>
</dbReference>
<evidence type="ECO:0000256" key="7">
    <source>
        <dbReference type="ARBA" id="ARBA00022777"/>
    </source>
</evidence>
<dbReference type="AlphaFoldDB" id="A0A1C5ACC3"/>
<evidence type="ECO:0000256" key="9">
    <source>
        <dbReference type="ARBA" id="ARBA00023012"/>
    </source>
</evidence>
<dbReference type="EC" id="2.7.13.3" evidence="3"/>
<dbReference type="Pfam" id="PF00512">
    <property type="entry name" value="HisKA"/>
    <property type="match status" value="1"/>
</dbReference>
<feature type="domain" description="HAMP" evidence="12">
    <location>
        <begin position="75"/>
        <end position="127"/>
    </location>
</feature>
<evidence type="ECO:0000256" key="10">
    <source>
        <dbReference type="SAM" id="Phobius"/>
    </source>
</evidence>
<dbReference type="PRINTS" id="PR00344">
    <property type="entry name" value="BCTRLSENSOR"/>
</dbReference>
<evidence type="ECO:0000256" key="4">
    <source>
        <dbReference type="ARBA" id="ARBA00022553"/>
    </source>
</evidence>
<name>A0A1C5ACC3_9ACTN</name>
<dbReference type="InterPro" id="IPR004358">
    <property type="entry name" value="Sig_transdc_His_kin-like_C"/>
</dbReference>
<evidence type="ECO:0000256" key="2">
    <source>
        <dbReference type="ARBA" id="ARBA00004236"/>
    </source>
</evidence>
<dbReference type="InterPro" id="IPR050736">
    <property type="entry name" value="Sensor_HK_Regulatory"/>
</dbReference>
<keyword evidence="5" id="KW-0808">Transferase</keyword>
<evidence type="ECO:0000256" key="1">
    <source>
        <dbReference type="ARBA" id="ARBA00000085"/>
    </source>
</evidence>
<dbReference type="InterPro" id="IPR036097">
    <property type="entry name" value="HisK_dim/P_sf"/>
</dbReference>
<dbReference type="InterPro" id="IPR005467">
    <property type="entry name" value="His_kinase_dom"/>
</dbReference>
<dbReference type="PROSITE" id="PS50109">
    <property type="entry name" value="HIS_KIN"/>
    <property type="match status" value="1"/>
</dbReference>
<comment type="subcellular location">
    <subcellularLocation>
        <location evidence="2">Cell membrane</location>
    </subcellularLocation>
</comment>
<evidence type="ECO:0000256" key="5">
    <source>
        <dbReference type="ARBA" id="ARBA00022679"/>
    </source>
</evidence>
<accession>A0A1C5ACC3</accession>
<keyword evidence="14" id="KW-1185">Reference proteome</keyword>
<dbReference type="Gene3D" id="6.10.340.10">
    <property type="match status" value="1"/>
</dbReference>
<evidence type="ECO:0000313" key="13">
    <source>
        <dbReference type="EMBL" id="SCF42875.1"/>
    </source>
</evidence>
<evidence type="ECO:0000259" key="11">
    <source>
        <dbReference type="PROSITE" id="PS50109"/>
    </source>
</evidence>
<keyword evidence="6 10" id="KW-0812">Transmembrane</keyword>
<dbReference type="Pfam" id="PF00672">
    <property type="entry name" value="HAMP"/>
    <property type="match status" value="1"/>
</dbReference>
<dbReference type="SUPFAM" id="SSF158472">
    <property type="entry name" value="HAMP domain-like"/>
    <property type="match status" value="1"/>
</dbReference>
<dbReference type="InterPro" id="IPR003594">
    <property type="entry name" value="HATPase_dom"/>
</dbReference>
<keyword evidence="10" id="KW-0472">Membrane</keyword>
<dbReference type="EMBL" id="FMCX01000009">
    <property type="protein sequence ID" value="SCF42875.1"/>
    <property type="molecule type" value="Genomic_DNA"/>
</dbReference>
<evidence type="ECO:0000259" key="12">
    <source>
        <dbReference type="PROSITE" id="PS50885"/>
    </source>
</evidence>
<dbReference type="PANTHER" id="PTHR43711">
    <property type="entry name" value="TWO-COMPONENT HISTIDINE KINASE"/>
    <property type="match status" value="1"/>
</dbReference>
<evidence type="ECO:0000256" key="3">
    <source>
        <dbReference type="ARBA" id="ARBA00012438"/>
    </source>
</evidence>
<dbReference type="SUPFAM" id="SSF47384">
    <property type="entry name" value="Homodimeric domain of signal transducing histidine kinase"/>
    <property type="match status" value="1"/>
</dbReference>
<keyword evidence="9" id="KW-0902">Two-component regulatory system</keyword>
<evidence type="ECO:0000256" key="8">
    <source>
        <dbReference type="ARBA" id="ARBA00022989"/>
    </source>
</evidence>
<dbReference type="GO" id="GO:0005886">
    <property type="term" value="C:plasma membrane"/>
    <property type="evidence" value="ECO:0007669"/>
    <property type="project" value="UniProtKB-SubCell"/>
</dbReference>
<dbReference type="PANTHER" id="PTHR43711:SF32">
    <property type="entry name" value="SENSOR-TYPE HISTIDINE KINASE PRRB"/>
    <property type="match status" value="1"/>
</dbReference>
<keyword evidence="8 10" id="KW-1133">Transmembrane helix</keyword>
<dbReference type="GO" id="GO:0000155">
    <property type="term" value="F:phosphorelay sensor kinase activity"/>
    <property type="evidence" value="ECO:0007669"/>
    <property type="project" value="InterPro"/>
</dbReference>
<sequence length="362" mass="38300">MTRVTRAVAVTDWLDRVLPRPLDPVRSIKAKLGFLLVASGTTGLAYFWWVIGWVPPMTSATAIGLALFTSQVLAHGMTSPLREMTAAAGAMARGDYTRRVRATSRDEVGELALAFNKMAEDLAAADQRRRELIANVSHELRTPITALQGVLENMVDGVAAPEPAALRTALGQTERLGHLVADLLDLSRLDAGVVPLRRTRIDVADFLDEAIGHAAAAAAGAGREVRFRLEPLPGPLAVSADPGRLHQVFANLLDNAARHSPRGGTVLVTAEARAGQLHFEVSDEGEGIPVADRPRVFERFTRGDRSGGGGTGLGLAIARWVVELHGGTIRVREPAAPAGAGRGGCRIQVSLPLTTLGTGEAA</sequence>
<dbReference type="Gene3D" id="1.10.287.130">
    <property type="match status" value="1"/>
</dbReference>